<dbReference type="AlphaFoldDB" id="A0A6H5H1C9"/>
<accession>A0A6H5H1C9</accession>
<evidence type="ECO:0000313" key="2">
    <source>
        <dbReference type="EMBL" id="CAB0007402.1"/>
    </source>
</evidence>
<feature type="region of interest" description="Disordered" evidence="1">
    <location>
        <begin position="1"/>
        <end position="52"/>
    </location>
</feature>
<feature type="compositionally biased region" description="Low complexity" evidence="1">
    <location>
        <begin position="37"/>
        <end position="48"/>
    </location>
</feature>
<name>A0A6H5H1C9_9HEMI</name>
<evidence type="ECO:0000256" key="1">
    <source>
        <dbReference type="SAM" id="MobiDB-lite"/>
    </source>
</evidence>
<proteinExistence type="predicted"/>
<dbReference type="EMBL" id="CADCXU010019042">
    <property type="protein sequence ID" value="CAB0007402.1"/>
    <property type="molecule type" value="Genomic_DNA"/>
</dbReference>
<evidence type="ECO:0000313" key="3">
    <source>
        <dbReference type="Proteomes" id="UP000479000"/>
    </source>
</evidence>
<sequence length="106" mass="12062">MATRSAPPRSRYNNNNKLGRGANDEEDMSCGARRSRTYATSSSTRPSPWQQKSMASLSYVLEYEMDSGFLIESKSKPEGDRKNTEEQIYNQDHAYLSVQADNIIFK</sequence>
<organism evidence="2 3">
    <name type="scientific">Nesidiocoris tenuis</name>
    <dbReference type="NCBI Taxonomy" id="355587"/>
    <lineage>
        <taxon>Eukaryota</taxon>
        <taxon>Metazoa</taxon>
        <taxon>Ecdysozoa</taxon>
        <taxon>Arthropoda</taxon>
        <taxon>Hexapoda</taxon>
        <taxon>Insecta</taxon>
        <taxon>Pterygota</taxon>
        <taxon>Neoptera</taxon>
        <taxon>Paraneoptera</taxon>
        <taxon>Hemiptera</taxon>
        <taxon>Heteroptera</taxon>
        <taxon>Panheteroptera</taxon>
        <taxon>Cimicomorpha</taxon>
        <taxon>Miridae</taxon>
        <taxon>Dicyphina</taxon>
        <taxon>Nesidiocoris</taxon>
    </lineage>
</organism>
<reference evidence="2 3" key="1">
    <citation type="submission" date="2020-02" db="EMBL/GenBank/DDBJ databases">
        <authorList>
            <person name="Ferguson B K."/>
        </authorList>
    </citation>
    <scope>NUCLEOTIDE SEQUENCE [LARGE SCALE GENOMIC DNA]</scope>
</reference>
<protein>
    <submittedName>
        <fullName evidence="2">Uncharacterized protein</fullName>
    </submittedName>
</protein>
<keyword evidence="3" id="KW-1185">Reference proteome</keyword>
<gene>
    <name evidence="2" type="ORF">NTEN_LOCUS12686</name>
</gene>
<dbReference type="Proteomes" id="UP000479000">
    <property type="component" value="Unassembled WGS sequence"/>
</dbReference>